<proteinExistence type="predicted"/>
<feature type="compositionally biased region" description="Basic residues" evidence="3">
    <location>
        <begin position="95"/>
        <end position="110"/>
    </location>
</feature>
<name>A0A182PQD7_9DIPT</name>
<keyword evidence="1" id="KW-0689">Ribosomal protein</keyword>
<dbReference type="InterPro" id="IPR006846">
    <property type="entry name" value="Ribosomal_eS30"/>
</dbReference>
<protein>
    <submittedName>
        <fullName evidence="4">40S ribosomal protein S30</fullName>
    </submittedName>
</protein>
<accession>A0A182PQD7</accession>
<dbReference type="Proteomes" id="UP000075885">
    <property type="component" value="Unassembled WGS sequence"/>
</dbReference>
<evidence type="ECO:0000313" key="4">
    <source>
        <dbReference type="EnsemblMetazoa" id="AEPI009167-PA"/>
    </source>
</evidence>
<feature type="region of interest" description="Disordered" evidence="3">
    <location>
        <begin position="76"/>
        <end position="132"/>
    </location>
</feature>
<keyword evidence="5" id="KW-1185">Reference proteome</keyword>
<evidence type="ECO:0000256" key="1">
    <source>
        <dbReference type="ARBA" id="ARBA00022980"/>
    </source>
</evidence>
<dbReference type="PANTHER" id="PTHR12650:SF15">
    <property type="entry name" value="RIBOSOMAL PROTEIN S30, ISOFORM A"/>
    <property type="match status" value="1"/>
</dbReference>
<dbReference type="GO" id="GO:0006412">
    <property type="term" value="P:translation"/>
    <property type="evidence" value="ECO:0007669"/>
    <property type="project" value="InterPro"/>
</dbReference>
<evidence type="ECO:0000313" key="5">
    <source>
        <dbReference type="Proteomes" id="UP000075885"/>
    </source>
</evidence>
<sequence length="132" mass="15158">MQVLVELEEFTLIVSYKPGDTVKFVKEQLAKITSSQESFRFWHDGIFVPETMRLDLLPPFAWLDVTVPVPGGKVHGSLARAGKVKGQTPKVEKKEKRKPKTGRAKRRQQFGKRFNQTVSWKRHRGPNSQVKD</sequence>
<dbReference type="PANTHER" id="PTHR12650">
    <property type="entry name" value="40S RIBOSOMAL PROTEIN S30/UBIQUITIN-LIKE PROTEIN FUBI"/>
    <property type="match status" value="1"/>
</dbReference>
<keyword evidence="2" id="KW-0687">Ribonucleoprotein</keyword>
<dbReference type="VEuPathDB" id="VectorBase:AEPI009167"/>
<evidence type="ECO:0000256" key="3">
    <source>
        <dbReference type="SAM" id="MobiDB-lite"/>
    </source>
</evidence>
<organism evidence="4 5">
    <name type="scientific">Anopheles epiroticus</name>
    <dbReference type="NCBI Taxonomy" id="199890"/>
    <lineage>
        <taxon>Eukaryota</taxon>
        <taxon>Metazoa</taxon>
        <taxon>Ecdysozoa</taxon>
        <taxon>Arthropoda</taxon>
        <taxon>Hexapoda</taxon>
        <taxon>Insecta</taxon>
        <taxon>Pterygota</taxon>
        <taxon>Neoptera</taxon>
        <taxon>Endopterygota</taxon>
        <taxon>Diptera</taxon>
        <taxon>Nematocera</taxon>
        <taxon>Culicoidea</taxon>
        <taxon>Culicidae</taxon>
        <taxon>Anophelinae</taxon>
        <taxon>Anopheles</taxon>
    </lineage>
</organism>
<dbReference type="GO" id="GO:0003735">
    <property type="term" value="F:structural constituent of ribosome"/>
    <property type="evidence" value="ECO:0007669"/>
    <property type="project" value="InterPro"/>
</dbReference>
<dbReference type="AlphaFoldDB" id="A0A182PQD7"/>
<dbReference type="Pfam" id="PF04758">
    <property type="entry name" value="Ribosomal_S30"/>
    <property type="match status" value="1"/>
</dbReference>
<dbReference type="STRING" id="199890.A0A182PQD7"/>
<dbReference type="EnsemblMetazoa" id="AEPI009167-RA">
    <property type="protein sequence ID" value="AEPI009167-PA"/>
    <property type="gene ID" value="AEPI009167"/>
</dbReference>
<reference evidence="5" key="1">
    <citation type="submission" date="2013-03" db="EMBL/GenBank/DDBJ databases">
        <title>The Genome Sequence of Anopheles epiroticus epiroticus2.</title>
        <authorList>
            <consortium name="The Broad Institute Genomics Platform"/>
            <person name="Neafsey D.E."/>
            <person name="Howell P."/>
            <person name="Walker B."/>
            <person name="Young S.K."/>
            <person name="Zeng Q."/>
            <person name="Gargeya S."/>
            <person name="Fitzgerald M."/>
            <person name="Haas B."/>
            <person name="Abouelleil A."/>
            <person name="Allen A.W."/>
            <person name="Alvarado L."/>
            <person name="Arachchi H.M."/>
            <person name="Berlin A.M."/>
            <person name="Chapman S.B."/>
            <person name="Gainer-Dewar J."/>
            <person name="Goldberg J."/>
            <person name="Griggs A."/>
            <person name="Gujja S."/>
            <person name="Hansen M."/>
            <person name="Howarth C."/>
            <person name="Imamovic A."/>
            <person name="Ireland A."/>
            <person name="Larimer J."/>
            <person name="McCowan C."/>
            <person name="Murphy C."/>
            <person name="Pearson M."/>
            <person name="Poon T.W."/>
            <person name="Priest M."/>
            <person name="Roberts A."/>
            <person name="Saif S."/>
            <person name="Shea T."/>
            <person name="Sisk P."/>
            <person name="Sykes S."/>
            <person name="Wortman J."/>
            <person name="Nusbaum C."/>
            <person name="Birren B."/>
        </authorList>
    </citation>
    <scope>NUCLEOTIDE SEQUENCE [LARGE SCALE GENOMIC DNA]</scope>
    <source>
        <strain evidence="5">Epiroticus2</strain>
    </source>
</reference>
<evidence type="ECO:0000256" key="2">
    <source>
        <dbReference type="ARBA" id="ARBA00023274"/>
    </source>
</evidence>
<dbReference type="GO" id="GO:0022627">
    <property type="term" value="C:cytosolic small ribosomal subunit"/>
    <property type="evidence" value="ECO:0007669"/>
    <property type="project" value="TreeGrafter"/>
</dbReference>
<reference evidence="4" key="2">
    <citation type="submission" date="2020-05" db="UniProtKB">
        <authorList>
            <consortium name="EnsemblMetazoa"/>
        </authorList>
    </citation>
    <scope>IDENTIFICATION</scope>
    <source>
        <strain evidence="4">Epiroticus2</strain>
    </source>
</reference>